<gene>
    <name evidence="6" type="ORF">HMF8227_01791</name>
</gene>
<keyword evidence="3" id="KW-0238">DNA-binding</keyword>
<dbReference type="PANTHER" id="PTHR30419:SF30">
    <property type="entry name" value="LYSR FAMILY TRANSCRIPTIONAL REGULATOR"/>
    <property type="match status" value="1"/>
</dbReference>
<name>A0A2S2E3P6_9ALTE</name>
<proteinExistence type="inferred from homology"/>
<dbReference type="GO" id="GO:0003700">
    <property type="term" value="F:DNA-binding transcription factor activity"/>
    <property type="evidence" value="ECO:0007669"/>
    <property type="project" value="InterPro"/>
</dbReference>
<evidence type="ECO:0000256" key="1">
    <source>
        <dbReference type="ARBA" id="ARBA00009437"/>
    </source>
</evidence>
<dbReference type="PRINTS" id="PR00039">
    <property type="entry name" value="HTHLYSR"/>
</dbReference>
<dbReference type="FunFam" id="1.10.10.10:FF:000001">
    <property type="entry name" value="LysR family transcriptional regulator"/>
    <property type="match status" value="1"/>
</dbReference>
<dbReference type="InterPro" id="IPR036388">
    <property type="entry name" value="WH-like_DNA-bd_sf"/>
</dbReference>
<dbReference type="PROSITE" id="PS50931">
    <property type="entry name" value="HTH_LYSR"/>
    <property type="match status" value="1"/>
</dbReference>
<keyword evidence="7" id="KW-1185">Reference proteome</keyword>
<dbReference type="OrthoDB" id="646694at2"/>
<sequence length="304" mass="33617">MSAISHRQLQVFVQLAQSGSFAEAAERLHLSQPALSIALGKFEQHIGGRLFSRTKRSVSLTPEGQAFLPVARRLLHDWEEAFSDLHNLFAMQRGKLTIAAMPSFANSLLPGVLSAFHRRWPQINLTVQDVVMERVIESVQKGRAELGVSFESERAEGMEFTPLFDDEFLMIMPRAHSLCAKDRLGWEVLAEHHYIAMNRGSALRSWCDRALANVGVQSSPVAEASQLSTVGELVSAGLGVAVVPALCKREMTRRGLECRPMEKGSGVRRVGVFRRSRASISIPAQACMELLSAYDWQAQLTTSS</sequence>
<dbReference type="InterPro" id="IPR036390">
    <property type="entry name" value="WH_DNA-bd_sf"/>
</dbReference>
<dbReference type="GO" id="GO:0003677">
    <property type="term" value="F:DNA binding"/>
    <property type="evidence" value="ECO:0007669"/>
    <property type="project" value="UniProtKB-KW"/>
</dbReference>
<evidence type="ECO:0000313" key="6">
    <source>
        <dbReference type="EMBL" id="AWL12264.1"/>
    </source>
</evidence>
<dbReference type="RefSeq" id="WP_109339856.1">
    <property type="nucleotide sequence ID" value="NZ_CP029347.1"/>
</dbReference>
<evidence type="ECO:0000313" key="7">
    <source>
        <dbReference type="Proteomes" id="UP000245728"/>
    </source>
</evidence>
<dbReference type="InterPro" id="IPR050950">
    <property type="entry name" value="HTH-type_LysR_regulators"/>
</dbReference>
<feature type="domain" description="HTH lysR-type" evidence="5">
    <location>
        <begin position="4"/>
        <end position="61"/>
    </location>
</feature>
<dbReference type="KEGG" id="salh:HMF8227_01791"/>
<dbReference type="SUPFAM" id="SSF46785">
    <property type="entry name" value="Winged helix' DNA-binding domain"/>
    <property type="match status" value="1"/>
</dbReference>
<dbReference type="PANTHER" id="PTHR30419">
    <property type="entry name" value="HTH-TYPE TRANSCRIPTIONAL REGULATOR YBHD"/>
    <property type="match status" value="1"/>
</dbReference>
<dbReference type="InterPro" id="IPR000847">
    <property type="entry name" value="LysR_HTH_N"/>
</dbReference>
<dbReference type="SUPFAM" id="SSF53850">
    <property type="entry name" value="Periplasmic binding protein-like II"/>
    <property type="match status" value="1"/>
</dbReference>
<dbReference type="AlphaFoldDB" id="A0A2S2E3P6"/>
<dbReference type="Pfam" id="PF03466">
    <property type="entry name" value="LysR_substrate"/>
    <property type="match status" value="1"/>
</dbReference>
<dbReference type="Proteomes" id="UP000245728">
    <property type="component" value="Chromosome"/>
</dbReference>
<dbReference type="Gene3D" id="1.10.10.10">
    <property type="entry name" value="Winged helix-like DNA-binding domain superfamily/Winged helix DNA-binding domain"/>
    <property type="match status" value="1"/>
</dbReference>
<keyword evidence="2" id="KW-0805">Transcription regulation</keyword>
<evidence type="ECO:0000256" key="2">
    <source>
        <dbReference type="ARBA" id="ARBA00023015"/>
    </source>
</evidence>
<dbReference type="Pfam" id="PF00126">
    <property type="entry name" value="HTH_1"/>
    <property type="match status" value="1"/>
</dbReference>
<comment type="similarity">
    <text evidence="1">Belongs to the LysR transcriptional regulatory family.</text>
</comment>
<dbReference type="InterPro" id="IPR005119">
    <property type="entry name" value="LysR_subst-bd"/>
</dbReference>
<accession>A0A2S2E3P6</accession>
<dbReference type="CDD" id="cd08440">
    <property type="entry name" value="PBP2_LTTR_like_4"/>
    <property type="match status" value="1"/>
</dbReference>
<evidence type="ECO:0000256" key="4">
    <source>
        <dbReference type="ARBA" id="ARBA00023163"/>
    </source>
</evidence>
<evidence type="ECO:0000256" key="3">
    <source>
        <dbReference type="ARBA" id="ARBA00023125"/>
    </source>
</evidence>
<keyword evidence="4" id="KW-0804">Transcription</keyword>
<evidence type="ECO:0000259" key="5">
    <source>
        <dbReference type="PROSITE" id="PS50931"/>
    </source>
</evidence>
<protein>
    <submittedName>
        <fullName evidence="6">HTH-type transcriptional regulator CfxR</fullName>
    </submittedName>
</protein>
<organism evidence="6 7">
    <name type="scientific">Saliniradius amylolyticus</name>
    <dbReference type="NCBI Taxonomy" id="2183582"/>
    <lineage>
        <taxon>Bacteria</taxon>
        <taxon>Pseudomonadati</taxon>
        <taxon>Pseudomonadota</taxon>
        <taxon>Gammaproteobacteria</taxon>
        <taxon>Alteromonadales</taxon>
        <taxon>Alteromonadaceae</taxon>
        <taxon>Saliniradius</taxon>
    </lineage>
</organism>
<dbReference type="EMBL" id="CP029347">
    <property type="protein sequence ID" value="AWL12264.1"/>
    <property type="molecule type" value="Genomic_DNA"/>
</dbReference>
<reference evidence="6 7" key="1">
    <citation type="submission" date="2018-05" db="EMBL/GenBank/DDBJ databases">
        <title>Salinimonas sp. HMF8227 Genome sequencing and assembly.</title>
        <authorList>
            <person name="Kang H."/>
            <person name="Kang J."/>
            <person name="Cha I."/>
            <person name="Kim H."/>
            <person name="Joh K."/>
        </authorList>
    </citation>
    <scope>NUCLEOTIDE SEQUENCE [LARGE SCALE GENOMIC DNA]</scope>
    <source>
        <strain evidence="6 7">HMF8227</strain>
    </source>
</reference>
<dbReference type="GO" id="GO:0005829">
    <property type="term" value="C:cytosol"/>
    <property type="evidence" value="ECO:0007669"/>
    <property type="project" value="TreeGrafter"/>
</dbReference>
<dbReference type="Gene3D" id="3.40.190.290">
    <property type="match status" value="1"/>
</dbReference>